<evidence type="ECO:0000256" key="1">
    <source>
        <dbReference type="ARBA" id="ARBA00001946"/>
    </source>
</evidence>
<evidence type="ECO:0000313" key="7">
    <source>
        <dbReference type="EMBL" id="GET38116.1"/>
    </source>
</evidence>
<dbReference type="Proteomes" id="UP001050975">
    <property type="component" value="Unassembled WGS sequence"/>
</dbReference>
<dbReference type="AlphaFoldDB" id="A0AAV3X9W5"/>
<comment type="caution">
    <text evidence="7">The sequence shown here is derived from an EMBL/GenBank/DDBJ whole genome shotgun (WGS) entry which is preliminary data.</text>
</comment>
<dbReference type="FunFam" id="3.40.50.1000:FF:000036">
    <property type="entry name" value="HAD family hydrolase"/>
    <property type="match status" value="1"/>
</dbReference>
<organism evidence="7 8">
    <name type="scientific">Microseira wollei NIES-4236</name>
    <dbReference type="NCBI Taxonomy" id="2530354"/>
    <lineage>
        <taxon>Bacteria</taxon>
        <taxon>Bacillati</taxon>
        <taxon>Cyanobacteriota</taxon>
        <taxon>Cyanophyceae</taxon>
        <taxon>Oscillatoriophycideae</taxon>
        <taxon>Aerosakkonematales</taxon>
        <taxon>Aerosakkonemataceae</taxon>
        <taxon>Microseira</taxon>
    </lineage>
</organism>
<keyword evidence="6" id="KW-0119">Carbohydrate metabolism</keyword>
<dbReference type="SFLD" id="SFLDS00003">
    <property type="entry name" value="Haloacid_Dehalogenase"/>
    <property type="match status" value="1"/>
</dbReference>
<comment type="cofactor">
    <cofactor evidence="1">
        <name>Mg(2+)</name>
        <dbReference type="ChEBI" id="CHEBI:18420"/>
    </cofactor>
</comment>
<dbReference type="SFLD" id="SFLDG01129">
    <property type="entry name" value="C1.5:_HAD__Beta-PGM__Phosphata"/>
    <property type="match status" value="1"/>
</dbReference>
<keyword evidence="3" id="KW-0479">Metal-binding</keyword>
<dbReference type="EMBL" id="BLAY01000039">
    <property type="protein sequence ID" value="GET38116.1"/>
    <property type="molecule type" value="Genomic_DNA"/>
</dbReference>
<dbReference type="InterPro" id="IPR023214">
    <property type="entry name" value="HAD_sf"/>
</dbReference>
<evidence type="ECO:0000256" key="2">
    <source>
        <dbReference type="ARBA" id="ARBA00006171"/>
    </source>
</evidence>
<dbReference type="NCBIfam" id="NF008087">
    <property type="entry name" value="PRK10826.1"/>
    <property type="match status" value="1"/>
</dbReference>
<evidence type="ECO:0000256" key="3">
    <source>
        <dbReference type="ARBA" id="ARBA00022723"/>
    </source>
</evidence>
<protein>
    <submittedName>
        <fullName evidence="7">Phosphoglycolate phosphatase</fullName>
    </submittedName>
</protein>
<dbReference type="InterPro" id="IPR051600">
    <property type="entry name" value="Beta-PGM-like"/>
</dbReference>
<keyword evidence="5" id="KW-0460">Magnesium</keyword>
<proteinExistence type="inferred from homology"/>
<dbReference type="GO" id="GO:0046872">
    <property type="term" value="F:metal ion binding"/>
    <property type="evidence" value="ECO:0007669"/>
    <property type="project" value="UniProtKB-KW"/>
</dbReference>
<dbReference type="RefSeq" id="WP_226580751.1">
    <property type="nucleotide sequence ID" value="NZ_BLAY01000039.1"/>
</dbReference>
<keyword evidence="8" id="KW-1185">Reference proteome</keyword>
<comment type="similarity">
    <text evidence="2">Belongs to the HAD-like hydrolase superfamily. CbbY/CbbZ/Gph/YieH family.</text>
</comment>
<sequence length="221" mass="24258">MLDVAAIFDMDGVLIDSEPLWCRAEIEVFNNLGVPLTQSMCSQTMGLRTDEVVSYWYARFPWTGVNQSAVAERILNRVGELVATEGKPMPGAVEAVQLCRRMQLPLALATSSPMSLVHLVLKRLGLQDAFDVLNSAETEEFGKPHPAVYLTTARLLGVHPSKCVAVEDSIRGMMSAKNAGMRCIVIPAAEERENPEFAAADIVLDSLEAIDRAWLERVINS</sequence>
<dbReference type="GO" id="GO:0016787">
    <property type="term" value="F:hydrolase activity"/>
    <property type="evidence" value="ECO:0007669"/>
    <property type="project" value="UniProtKB-KW"/>
</dbReference>
<dbReference type="InterPro" id="IPR041492">
    <property type="entry name" value="HAD_2"/>
</dbReference>
<dbReference type="Pfam" id="PF13419">
    <property type="entry name" value="HAD_2"/>
    <property type="match status" value="1"/>
</dbReference>
<dbReference type="InterPro" id="IPR006439">
    <property type="entry name" value="HAD-SF_hydro_IA"/>
</dbReference>
<dbReference type="InterPro" id="IPR023198">
    <property type="entry name" value="PGP-like_dom2"/>
</dbReference>
<dbReference type="SFLD" id="SFLDG01135">
    <property type="entry name" value="C1.5.6:_HAD__Beta-PGM__Phospha"/>
    <property type="match status" value="1"/>
</dbReference>
<dbReference type="InterPro" id="IPR036412">
    <property type="entry name" value="HAD-like_sf"/>
</dbReference>
<reference evidence="7" key="1">
    <citation type="submission" date="2019-10" db="EMBL/GenBank/DDBJ databases">
        <title>Draft genome sequece of Microseira wollei NIES-4236.</title>
        <authorList>
            <person name="Yamaguchi H."/>
            <person name="Suzuki S."/>
            <person name="Kawachi M."/>
        </authorList>
    </citation>
    <scope>NUCLEOTIDE SEQUENCE</scope>
    <source>
        <strain evidence="7">NIES-4236</strain>
    </source>
</reference>
<accession>A0AAV3X9W5</accession>
<evidence type="ECO:0000256" key="5">
    <source>
        <dbReference type="ARBA" id="ARBA00022842"/>
    </source>
</evidence>
<dbReference type="PRINTS" id="PR00413">
    <property type="entry name" value="HADHALOGNASE"/>
</dbReference>
<dbReference type="PANTHER" id="PTHR46193">
    <property type="entry name" value="6-PHOSPHOGLUCONATE PHOSPHATASE"/>
    <property type="match status" value="1"/>
</dbReference>
<dbReference type="Gene3D" id="1.10.150.240">
    <property type="entry name" value="Putative phosphatase, domain 2"/>
    <property type="match status" value="1"/>
</dbReference>
<dbReference type="NCBIfam" id="TIGR01509">
    <property type="entry name" value="HAD-SF-IA-v3"/>
    <property type="match status" value="1"/>
</dbReference>
<evidence type="ECO:0000256" key="4">
    <source>
        <dbReference type="ARBA" id="ARBA00022801"/>
    </source>
</evidence>
<gene>
    <name evidence="7" type="ORF">MiSe_28700</name>
</gene>
<dbReference type="Gene3D" id="3.40.50.1000">
    <property type="entry name" value="HAD superfamily/HAD-like"/>
    <property type="match status" value="1"/>
</dbReference>
<name>A0AAV3X9W5_9CYAN</name>
<keyword evidence="4" id="KW-0378">Hydrolase</keyword>
<evidence type="ECO:0000313" key="8">
    <source>
        <dbReference type="Proteomes" id="UP001050975"/>
    </source>
</evidence>
<dbReference type="SUPFAM" id="SSF56784">
    <property type="entry name" value="HAD-like"/>
    <property type="match status" value="1"/>
</dbReference>
<dbReference type="PANTHER" id="PTHR46193:SF18">
    <property type="entry name" value="HEXITOL PHOSPHATASE B"/>
    <property type="match status" value="1"/>
</dbReference>
<evidence type="ECO:0000256" key="6">
    <source>
        <dbReference type="ARBA" id="ARBA00023277"/>
    </source>
</evidence>